<dbReference type="AlphaFoldDB" id="A0A074S5Q4"/>
<dbReference type="PANTHER" id="PTHR31912:SF34">
    <property type="entry name" value="NOTOCHORD-RELATED PROTEIN"/>
    <property type="match status" value="1"/>
</dbReference>
<accession>A0A074S5Q4</accession>
<evidence type="ECO:0000313" key="2">
    <source>
        <dbReference type="Proteomes" id="UP000027456"/>
    </source>
</evidence>
<sequence length="464" mass="52777">LLALMTAFPRAIFSGKELDVVRWFAEKCHIPGMPSQSTIQSRFELILKMLGLESRLVWSKLGNHFAVNSIKAILANEMANPLVQKDMVFYPQDDGPSLRQAANGKRWTEEIRPALAAPMARKYLVNGHQDYFVYEPFLASTTGTSTTPSPNPYMPFRYFEREGELFARAHLLIPHQHNGKMGFLVDIDSHSEIPLSQFLLPLPEFCLRHKAYGLPSPESIIGKCSVDTLSQVEAWTEPVENPWRKRANGKMLRSLPLWLYCDNTSGNLSKKWNKHNSFLFTIAGLPRDQTQLPYNIHFLATSNIASPLEMLEEIASELNDALLDGVMAYDCKVNEDVIIVPWVYAMQGDNPMQSELCSHIGMTGKFFCRICKVWGKDKDQVNDQESEIERVQEFMKEARKTGVKDKYLTAFLAIMKDKLDAYPSRRSRQDTIEVLKKLRQNIPDKPFNPALLLPGRLLNSPLGL</sequence>
<proteinExistence type="predicted"/>
<feature type="non-terminal residue" evidence="1">
    <location>
        <position position="1"/>
    </location>
</feature>
<dbReference type="STRING" id="1423351.A0A074S5Q4"/>
<dbReference type="OrthoDB" id="2881727at2759"/>
<keyword evidence="2" id="KW-1185">Reference proteome</keyword>
<dbReference type="HOGENOM" id="CLU_589439_0_0_1"/>
<comment type="caution">
    <text evidence="1">The sequence shown here is derived from an EMBL/GenBank/DDBJ whole genome shotgun (WGS) entry which is preliminary data.</text>
</comment>
<dbReference type="Proteomes" id="UP000027456">
    <property type="component" value="Unassembled WGS sequence"/>
</dbReference>
<dbReference type="PANTHER" id="PTHR31912">
    <property type="entry name" value="IP13529P"/>
    <property type="match status" value="1"/>
</dbReference>
<evidence type="ECO:0000313" key="1">
    <source>
        <dbReference type="EMBL" id="KEP45407.1"/>
    </source>
</evidence>
<name>A0A074S5Q4_9AGAM</name>
<organism evidence="1 2">
    <name type="scientific">Rhizoctonia solani 123E</name>
    <dbReference type="NCBI Taxonomy" id="1423351"/>
    <lineage>
        <taxon>Eukaryota</taxon>
        <taxon>Fungi</taxon>
        <taxon>Dikarya</taxon>
        <taxon>Basidiomycota</taxon>
        <taxon>Agaricomycotina</taxon>
        <taxon>Agaricomycetes</taxon>
        <taxon>Cantharellales</taxon>
        <taxon>Ceratobasidiaceae</taxon>
        <taxon>Rhizoctonia</taxon>
    </lineage>
</organism>
<reference evidence="1 2" key="1">
    <citation type="submission" date="2013-12" db="EMBL/GenBank/DDBJ databases">
        <authorList>
            <person name="Cubeta M."/>
            <person name="Pakala S."/>
            <person name="Fedorova N."/>
            <person name="Thomas E."/>
            <person name="Dean R."/>
            <person name="Jabaji S."/>
            <person name="Neate S."/>
            <person name="Toda T."/>
            <person name="Tavantzis S."/>
            <person name="Vilgalys R."/>
            <person name="Bharathan N."/>
            <person name="Pakala S."/>
            <person name="Losada L.S."/>
            <person name="Zafar N."/>
            <person name="Nierman W."/>
        </authorList>
    </citation>
    <scope>NUCLEOTIDE SEQUENCE [LARGE SCALE GENOMIC DNA]</scope>
    <source>
        <strain evidence="1 2">123E</strain>
    </source>
</reference>
<gene>
    <name evidence="1" type="ORF">V565_277370</name>
</gene>
<protein>
    <submittedName>
        <fullName evidence="1">Uncharacterized protein</fullName>
    </submittedName>
</protein>
<dbReference type="EMBL" id="AZST01001846">
    <property type="protein sequence ID" value="KEP45407.1"/>
    <property type="molecule type" value="Genomic_DNA"/>
</dbReference>